<dbReference type="EMBL" id="JBHTHR010000737">
    <property type="protein sequence ID" value="MFD0803112.1"/>
    <property type="molecule type" value="Genomic_DNA"/>
</dbReference>
<keyword evidence="3" id="KW-1185">Reference proteome</keyword>
<dbReference type="InterPro" id="IPR046532">
    <property type="entry name" value="DUF6597"/>
</dbReference>
<sequence length="126" mass="13353">MYREREAVAAGVIWTGAAEDGESHRVVPDGCMDLVWDGTRVLVAGPDTAAHFADWKPGLLFVGLRLPPGTGPAALGVPAYELRDRRVALEDVWPAGEARRLGEEAGLAADPGVPLERAAARRLAMG</sequence>
<accession>A0ABW3BJ82</accession>
<proteinExistence type="predicted"/>
<name>A0ABW3BJ82_9ACTN</name>
<evidence type="ECO:0000313" key="3">
    <source>
        <dbReference type="Proteomes" id="UP001596956"/>
    </source>
</evidence>
<evidence type="ECO:0000313" key="2">
    <source>
        <dbReference type="EMBL" id="MFD0803112.1"/>
    </source>
</evidence>
<feature type="domain" description="DUF6597" evidence="1">
    <location>
        <begin position="13"/>
        <end position="87"/>
    </location>
</feature>
<dbReference type="Proteomes" id="UP001596956">
    <property type="component" value="Unassembled WGS sequence"/>
</dbReference>
<gene>
    <name evidence="2" type="ORF">ACFQZU_17530</name>
</gene>
<organism evidence="2 3">
    <name type="scientific">Streptomonospora algeriensis</name>
    <dbReference type="NCBI Taxonomy" id="995084"/>
    <lineage>
        <taxon>Bacteria</taxon>
        <taxon>Bacillati</taxon>
        <taxon>Actinomycetota</taxon>
        <taxon>Actinomycetes</taxon>
        <taxon>Streptosporangiales</taxon>
        <taxon>Nocardiopsidaceae</taxon>
        <taxon>Streptomonospora</taxon>
    </lineage>
</organism>
<protein>
    <submittedName>
        <fullName evidence="2">DUF6597 domain-containing transcriptional factor</fullName>
    </submittedName>
</protein>
<reference evidence="3" key="1">
    <citation type="journal article" date="2019" name="Int. J. Syst. Evol. Microbiol.">
        <title>The Global Catalogue of Microorganisms (GCM) 10K type strain sequencing project: providing services to taxonomists for standard genome sequencing and annotation.</title>
        <authorList>
            <consortium name="The Broad Institute Genomics Platform"/>
            <consortium name="The Broad Institute Genome Sequencing Center for Infectious Disease"/>
            <person name="Wu L."/>
            <person name="Ma J."/>
        </authorList>
    </citation>
    <scope>NUCLEOTIDE SEQUENCE [LARGE SCALE GENOMIC DNA]</scope>
    <source>
        <strain evidence="3">CCUG 63369</strain>
    </source>
</reference>
<evidence type="ECO:0000259" key="1">
    <source>
        <dbReference type="Pfam" id="PF20240"/>
    </source>
</evidence>
<dbReference type="Pfam" id="PF20240">
    <property type="entry name" value="DUF6597"/>
    <property type="match status" value="1"/>
</dbReference>
<feature type="non-terminal residue" evidence="2">
    <location>
        <position position="126"/>
    </location>
</feature>
<comment type="caution">
    <text evidence="2">The sequence shown here is derived from an EMBL/GenBank/DDBJ whole genome shotgun (WGS) entry which is preliminary data.</text>
</comment>